<dbReference type="Proteomes" id="UP000054454">
    <property type="component" value="Unassembled WGS sequence"/>
</dbReference>
<comment type="caution">
    <text evidence="2">The sequence shown here is derived from an EMBL/GenBank/DDBJ whole genome shotgun (WGS) entry which is preliminary data.</text>
</comment>
<evidence type="ECO:0000313" key="2">
    <source>
        <dbReference type="EMBL" id="KTW28526.1"/>
    </source>
</evidence>
<protein>
    <submittedName>
        <fullName evidence="2">Uncharacterized protein</fullName>
    </submittedName>
</protein>
<accession>A0A0W4ZJI1</accession>
<dbReference type="RefSeq" id="XP_018226069.1">
    <property type="nucleotide sequence ID" value="XM_018370352.1"/>
</dbReference>
<dbReference type="EMBL" id="LFVZ01000007">
    <property type="protein sequence ID" value="KTW28526.1"/>
    <property type="molecule type" value="Genomic_DNA"/>
</dbReference>
<keyword evidence="1" id="KW-0175">Coiled coil</keyword>
<gene>
    <name evidence="2" type="ORF">T552_01785</name>
</gene>
<name>A0A0W4ZJI1_PNEC8</name>
<sequence length="235" mass="26684">MTPLISWILFLGFSGTVYIALKGVPCLRFSLEDKFGSDRIEGEVLSQKVRKKRRLALDKVSLEETVAKTRSICVEEENSTEIEEGADTVSKQPIYAPKILSRGPKSPIYAPIYASLNEENKMDTEFKKHETPTGRKSVETSAYKPFIEKENVKTKKQKQNAVKREKQKLLKARIEEERLKNYRHHQKTLEEERLKTLVCQASNSAWHPPSESGEWILVGAKGNRHVTSVLATTVG</sequence>
<feature type="coiled-coil region" evidence="1">
    <location>
        <begin position="155"/>
        <end position="192"/>
    </location>
</feature>
<dbReference type="VEuPathDB" id="FungiDB:T552_01785"/>
<organism evidence="2 3">
    <name type="scientific">Pneumocystis carinii (strain B80)</name>
    <name type="common">Rat pneumocystis pneumonia agent</name>
    <name type="synonym">Pneumocystis carinii f. sp. carinii</name>
    <dbReference type="NCBI Taxonomy" id="1408658"/>
    <lineage>
        <taxon>Eukaryota</taxon>
        <taxon>Fungi</taxon>
        <taxon>Dikarya</taxon>
        <taxon>Ascomycota</taxon>
        <taxon>Taphrinomycotina</taxon>
        <taxon>Pneumocystomycetes</taxon>
        <taxon>Pneumocystaceae</taxon>
        <taxon>Pneumocystis</taxon>
    </lineage>
</organism>
<dbReference type="GeneID" id="28936555"/>
<reference evidence="3" key="1">
    <citation type="journal article" date="2016" name="Nat. Commun.">
        <title>Genome analysis of three Pneumocystis species reveals adaptation mechanisms to life exclusively in mammalian hosts.</title>
        <authorList>
            <person name="Ma L."/>
            <person name="Chen Z."/>
            <person name="Huang D.W."/>
            <person name="Kutty G."/>
            <person name="Ishihara M."/>
            <person name="Wang H."/>
            <person name="Abouelleil A."/>
            <person name="Bishop L."/>
            <person name="Davey E."/>
            <person name="Deng R."/>
            <person name="Deng X."/>
            <person name="Fan L."/>
            <person name="Fantoni G."/>
            <person name="Fitzgerald M."/>
            <person name="Gogineni E."/>
            <person name="Goldberg J.M."/>
            <person name="Handley G."/>
            <person name="Hu X."/>
            <person name="Huber C."/>
            <person name="Jiao X."/>
            <person name="Jones K."/>
            <person name="Levin J.Z."/>
            <person name="Liu Y."/>
            <person name="Macdonald P."/>
            <person name="Melnikov A."/>
            <person name="Raley C."/>
            <person name="Sassi M."/>
            <person name="Sherman B.T."/>
            <person name="Song X."/>
            <person name="Sykes S."/>
            <person name="Tran B."/>
            <person name="Walsh L."/>
            <person name="Xia Y."/>
            <person name="Yang J."/>
            <person name="Young S."/>
            <person name="Zeng Q."/>
            <person name="Zheng X."/>
            <person name="Stephens R."/>
            <person name="Nusbaum C."/>
            <person name="Birren B.W."/>
            <person name="Azadi P."/>
            <person name="Lempicki R.A."/>
            <person name="Cuomo C.A."/>
            <person name="Kovacs J.A."/>
        </authorList>
    </citation>
    <scope>NUCLEOTIDE SEQUENCE [LARGE SCALE GENOMIC DNA]</scope>
    <source>
        <strain evidence="3">B80</strain>
    </source>
</reference>
<evidence type="ECO:0000313" key="3">
    <source>
        <dbReference type="Proteomes" id="UP000054454"/>
    </source>
</evidence>
<proteinExistence type="predicted"/>
<keyword evidence="3" id="KW-1185">Reference proteome</keyword>
<dbReference type="AlphaFoldDB" id="A0A0W4ZJI1"/>
<evidence type="ECO:0000256" key="1">
    <source>
        <dbReference type="SAM" id="Coils"/>
    </source>
</evidence>
<dbReference type="OrthoDB" id="2564465at2759"/>